<comment type="caution">
    <text evidence="11">The sequence shown here is derived from an EMBL/GenBank/DDBJ whole genome shotgun (WGS) entry which is preliminary data.</text>
</comment>
<evidence type="ECO:0000256" key="2">
    <source>
        <dbReference type="ARBA" id="ARBA00022679"/>
    </source>
</evidence>
<evidence type="ECO:0000256" key="5">
    <source>
        <dbReference type="ARBA" id="ARBA00022840"/>
    </source>
</evidence>
<evidence type="ECO:0000256" key="7">
    <source>
        <dbReference type="ARBA" id="ARBA00022993"/>
    </source>
</evidence>
<dbReference type="PANTHER" id="PTHR21342">
    <property type="entry name" value="PHOSPHOPANTETHEINE ADENYLYLTRANSFERASE"/>
    <property type="match status" value="1"/>
</dbReference>
<dbReference type="InterPro" id="IPR001980">
    <property type="entry name" value="PPAT"/>
</dbReference>
<feature type="site" description="Transition state stabilizer" evidence="9">
    <location>
        <position position="17"/>
    </location>
</feature>
<dbReference type="NCBIfam" id="TIGR00125">
    <property type="entry name" value="cyt_tran_rel"/>
    <property type="match status" value="1"/>
</dbReference>
<protein>
    <recommendedName>
        <fullName evidence="9">Phosphopantetheine adenylyltransferase</fullName>
        <ecNumber evidence="9">2.7.7.3</ecNumber>
    </recommendedName>
    <alternativeName>
        <fullName evidence="9">Dephospho-CoA pyrophosphorylase</fullName>
    </alternativeName>
    <alternativeName>
        <fullName evidence="9">Pantetheine-phosphate adenylyltransferase</fullName>
        <shortName evidence="9">PPAT</shortName>
    </alternativeName>
</protein>
<dbReference type="GO" id="GO:0005524">
    <property type="term" value="F:ATP binding"/>
    <property type="evidence" value="ECO:0007669"/>
    <property type="project" value="UniProtKB-KW"/>
</dbReference>
<dbReference type="PANTHER" id="PTHR21342:SF1">
    <property type="entry name" value="PHOSPHOPANTETHEINE ADENYLYLTRANSFERASE"/>
    <property type="match status" value="1"/>
</dbReference>
<organism evidence="11 12">
    <name type="scientific">Calderihabitans maritimus</name>
    <dbReference type="NCBI Taxonomy" id="1246530"/>
    <lineage>
        <taxon>Bacteria</taxon>
        <taxon>Bacillati</taxon>
        <taxon>Bacillota</taxon>
        <taxon>Clostridia</taxon>
        <taxon>Neomoorellales</taxon>
        <taxon>Calderihabitantaceae</taxon>
        <taxon>Calderihabitans</taxon>
    </lineage>
</organism>
<reference evidence="12" key="1">
    <citation type="journal article" date="2017" name="Appl. Environ. Microbiol.">
        <title>Genomic analysis of Calderihabitans maritimus KKC1, a thermophilic hydrogenogenic carboxydotrophic bacterium isolated from marine sediment.</title>
        <authorList>
            <person name="Omae K."/>
            <person name="Yoneda Y."/>
            <person name="Fukuyama Y."/>
            <person name="Yoshida T."/>
            <person name="Sako Y."/>
        </authorList>
    </citation>
    <scope>NUCLEOTIDE SEQUENCE [LARGE SCALE GENOMIC DNA]</scope>
    <source>
        <strain evidence="12">KKC1</strain>
    </source>
</reference>
<comment type="function">
    <text evidence="9">Reversibly transfers an adenylyl group from ATP to 4'-phosphopantetheine, yielding dephospho-CoA (dPCoA) and pyrophosphate.</text>
</comment>
<keyword evidence="6 9" id="KW-0460">Magnesium</keyword>
<dbReference type="EC" id="2.7.7.3" evidence="9"/>
<feature type="binding site" evidence="9">
    <location>
        <position position="98"/>
    </location>
    <ligand>
        <name>ATP</name>
        <dbReference type="ChEBI" id="CHEBI:30616"/>
    </ligand>
</feature>
<dbReference type="EMBL" id="BDGJ01000008">
    <property type="protein sequence ID" value="GAW91155.1"/>
    <property type="molecule type" value="Genomic_DNA"/>
</dbReference>
<dbReference type="Gene3D" id="3.40.50.620">
    <property type="entry name" value="HUPs"/>
    <property type="match status" value="1"/>
</dbReference>
<dbReference type="CDD" id="cd02163">
    <property type="entry name" value="PPAT"/>
    <property type="match status" value="1"/>
</dbReference>
<dbReference type="NCBIfam" id="TIGR01510">
    <property type="entry name" value="coaD_prev_kdtB"/>
    <property type="match status" value="1"/>
</dbReference>
<dbReference type="InterPro" id="IPR004821">
    <property type="entry name" value="Cyt_trans-like"/>
</dbReference>
<evidence type="ECO:0000256" key="1">
    <source>
        <dbReference type="ARBA" id="ARBA00022490"/>
    </source>
</evidence>
<dbReference type="GO" id="GO:0005737">
    <property type="term" value="C:cytoplasm"/>
    <property type="evidence" value="ECO:0007669"/>
    <property type="project" value="UniProtKB-SubCell"/>
</dbReference>
<evidence type="ECO:0000256" key="6">
    <source>
        <dbReference type="ARBA" id="ARBA00022842"/>
    </source>
</evidence>
<proteinExistence type="inferred from homology"/>
<feature type="binding site" evidence="9">
    <location>
        <position position="9"/>
    </location>
    <ligand>
        <name>substrate</name>
    </ligand>
</feature>
<keyword evidence="1 9" id="KW-0963">Cytoplasm</keyword>
<feature type="binding site" evidence="9">
    <location>
        <position position="17"/>
    </location>
    <ligand>
        <name>ATP</name>
        <dbReference type="ChEBI" id="CHEBI:30616"/>
    </ligand>
</feature>
<feature type="binding site" evidence="9">
    <location>
        <position position="73"/>
    </location>
    <ligand>
        <name>substrate</name>
    </ligand>
</feature>
<feature type="binding site" evidence="9">
    <location>
        <begin position="88"/>
        <end position="90"/>
    </location>
    <ligand>
        <name>ATP</name>
        <dbReference type="ChEBI" id="CHEBI:30616"/>
    </ligand>
</feature>
<evidence type="ECO:0000313" key="11">
    <source>
        <dbReference type="EMBL" id="GAW91155.1"/>
    </source>
</evidence>
<dbReference type="Proteomes" id="UP000197032">
    <property type="component" value="Unassembled WGS sequence"/>
</dbReference>
<feature type="binding site" evidence="9">
    <location>
        <position position="87"/>
    </location>
    <ligand>
        <name>substrate</name>
    </ligand>
</feature>
<keyword evidence="4 9" id="KW-0547">Nucleotide-binding</keyword>
<dbReference type="Pfam" id="PF01467">
    <property type="entry name" value="CTP_transf_like"/>
    <property type="match status" value="1"/>
</dbReference>
<dbReference type="GO" id="GO:0015937">
    <property type="term" value="P:coenzyme A biosynthetic process"/>
    <property type="evidence" value="ECO:0007669"/>
    <property type="project" value="UniProtKB-UniRule"/>
</dbReference>
<keyword evidence="2 9" id="KW-0808">Transferase</keyword>
<accession>A0A1Z5HPC6</accession>
<evidence type="ECO:0000256" key="8">
    <source>
        <dbReference type="ARBA" id="ARBA00029346"/>
    </source>
</evidence>
<comment type="subcellular location">
    <subcellularLocation>
        <location evidence="9">Cytoplasm</location>
    </subcellularLocation>
</comment>
<keyword evidence="5 9" id="KW-0067">ATP-binding</keyword>
<gene>
    <name evidence="9" type="primary">coaD</name>
    <name evidence="11" type="ORF">KKC1_03170</name>
</gene>
<dbReference type="GO" id="GO:0004595">
    <property type="term" value="F:pantetheine-phosphate adenylyltransferase activity"/>
    <property type="evidence" value="ECO:0007669"/>
    <property type="project" value="UniProtKB-UniRule"/>
</dbReference>
<dbReference type="PRINTS" id="PR01020">
    <property type="entry name" value="LPSBIOSNTHSS"/>
</dbReference>
<dbReference type="HAMAP" id="MF_00151">
    <property type="entry name" value="PPAT_bact"/>
    <property type="match status" value="1"/>
</dbReference>
<keyword evidence="7 9" id="KW-0173">Coenzyme A biosynthesis</keyword>
<keyword evidence="3 9" id="KW-0548">Nucleotidyltransferase</keyword>
<evidence type="ECO:0000259" key="10">
    <source>
        <dbReference type="Pfam" id="PF01467"/>
    </source>
</evidence>
<evidence type="ECO:0000256" key="3">
    <source>
        <dbReference type="ARBA" id="ARBA00022695"/>
    </source>
</evidence>
<dbReference type="UniPathway" id="UPA00241">
    <property type="reaction ID" value="UER00355"/>
</dbReference>
<dbReference type="OrthoDB" id="9806661at2"/>
<dbReference type="SUPFAM" id="SSF52374">
    <property type="entry name" value="Nucleotidylyl transferase"/>
    <property type="match status" value="1"/>
</dbReference>
<evidence type="ECO:0000256" key="9">
    <source>
        <dbReference type="HAMAP-Rule" id="MF_00151"/>
    </source>
</evidence>
<evidence type="ECO:0000256" key="4">
    <source>
        <dbReference type="ARBA" id="ARBA00022741"/>
    </source>
</evidence>
<evidence type="ECO:0000313" key="12">
    <source>
        <dbReference type="Proteomes" id="UP000197032"/>
    </source>
</evidence>
<keyword evidence="12" id="KW-1185">Reference proteome</keyword>
<feature type="domain" description="Cytidyltransferase-like" evidence="10">
    <location>
        <begin position="5"/>
        <end position="133"/>
    </location>
</feature>
<feature type="binding site" evidence="9">
    <location>
        <position position="41"/>
    </location>
    <ligand>
        <name>substrate</name>
    </ligand>
</feature>
<comment type="similarity">
    <text evidence="9">Belongs to the bacterial CoaD family.</text>
</comment>
<dbReference type="RefSeq" id="WP_088552738.1">
    <property type="nucleotide sequence ID" value="NZ_BDGJ01000008.1"/>
</dbReference>
<comment type="catalytic activity">
    <reaction evidence="8 9">
        <text>(R)-4'-phosphopantetheine + ATP + H(+) = 3'-dephospho-CoA + diphosphate</text>
        <dbReference type="Rhea" id="RHEA:19801"/>
        <dbReference type="ChEBI" id="CHEBI:15378"/>
        <dbReference type="ChEBI" id="CHEBI:30616"/>
        <dbReference type="ChEBI" id="CHEBI:33019"/>
        <dbReference type="ChEBI" id="CHEBI:57328"/>
        <dbReference type="ChEBI" id="CHEBI:61723"/>
        <dbReference type="EC" id="2.7.7.3"/>
    </reaction>
</comment>
<comment type="pathway">
    <text evidence="9">Cofactor biosynthesis; coenzyme A biosynthesis; CoA from (R)-pantothenate: step 4/5.</text>
</comment>
<comment type="subunit">
    <text evidence="9">Homohexamer.</text>
</comment>
<feature type="binding site" evidence="9">
    <location>
        <begin position="123"/>
        <end position="129"/>
    </location>
    <ligand>
        <name>ATP</name>
        <dbReference type="ChEBI" id="CHEBI:30616"/>
    </ligand>
</feature>
<feature type="binding site" evidence="9">
    <location>
        <begin position="9"/>
        <end position="10"/>
    </location>
    <ligand>
        <name>ATP</name>
        <dbReference type="ChEBI" id="CHEBI:30616"/>
    </ligand>
</feature>
<dbReference type="InterPro" id="IPR014729">
    <property type="entry name" value="Rossmann-like_a/b/a_fold"/>
</dbReference>
<sequence>MRIAVYPGTFDPVTNGHLDIIQRASKLFDRVIIAVAYDNYKNNLFSHAERIELLKKVTQNYPNVEVEGFKGLLANFVKKKGANIIIRGLRAISDFEYEFQLSMMNKKLAEEVETLFLMTAGEYSFLSSSIIKQVASLGGCIKGLVPPEVAEALYDKYGIQRDGDC</sequence>
<comment type="cofactor">
    <cofactor evidence="9">
        <name>Mg(2+)</name>
        <dbReference type="ChEBI" id="CHEBI:18420"/>
    </cofactor>
</comment>
<name>A0A1Z5HPC6_9FIRM</name>
<dbReference type="AlphaFoldDB" id="A0A1Z5HPC6"/>